<name>A0ABR2P499_9ROSI</name>
<dbReference type="InterPro" id="IPR040256">
    <property type="entry name" value="At4g02000-like"/>
</dbReference>
<accession>A0ABR2P499</accession>
<reference evidence="2 3" key="1">
    <citation type="journal article" date="2024" name="G3 (Bethesda)">
        <title>Genome assembly of Hibiscus sabdariffa L. provides insights into metabolisms of medicinal natural products.</title>
        <authorList>
            <person name="Kim T."/>
        </authorList>
    </citation>
    <scope>NUCLEOTIDE SEQUENCE [LARGE SCALE GENOMIC DNA]</scope>
    <source>
        <strain evidence="2">TK-2024</strain>
        <tissue evidence="2">Old leaves</tissue>
    </source>
</reference>
<evidence type="ECO:0000313" key="2">
    <source>
        <dbReference type="EMBL" id="KAK8983179.1"/>
    </source>
</evidence>
<evidence type="ECO:0000313" key="3">
    <source>
        <dbReference type="Proteomes" id="UP001396334"/>
    </source>
</evidence>
<evidence type="ECO:0008006" key="4">
    <source>
        <dbReference type="Google" id="ProtNLM"/>
    </source>
</evidence>
<sequence>MSRTEALAIDPRNPKKLRRLDNDPLDKGGSYVSESNPWSPICQPATKITIPNASYKDTLMGESNGEPTMEDKPIDDDDIKILEGDVVRYVIDGLISIQFSKQIQTLVEKNLDRTIVLKLLGKCTGPVEDFLTVLADGPKTFFGHYLIIEQWTPDFSPSQSYPSKVVTWMRVPGLPATLYKRSLIKEIGNFIGLVIRIDYQG</sequence>
<dbReference type="Proteomes" id="UP001396334">
    <property type="component" value="Unassembled WGS sequence"/>
</dbReference>
<proteinExistence type="predicted"/>
<gene>
    <name evidence="2" type="ORF">V6N11_057933</name>
</gene>
<evidence type="ECO:0000256" key="1">
    <source>
        <dbReference type="SAM" id="MobiDB-lite"/>
    </source>
</evidence>
<comment type="caution">
    <text evidence="2">The sequence shown here is derived from an EMBL/GenBank/DDBJ whole genome shotgun (WGS) entry which is preliminary data.</text>
</comment>
<protein>
    <recommendedName>
        <fullName evidence="4">DUF4283 domain-containing protein</fullName>
    </recommendedName>
</protein>
<feature type="region of interest" description="Disordered" evidence="1">
    <location>
        <begin position="1"/>
        <end position="37"/>
    </location>
</feature>
<dbReference type="PANTHER" id="PTHR31286">
    <property type="entry name" value="GLYCINE-RICH CELL WALL STRUCTURAL PROTEIN 1.8-LIKE"/>
    <property type="match status" value="1"/>
</dbReference>
<dbReference type="EMBL" id="JBBPBN010000082">
    <property type="protein sequence ID" value="KAK8983179.1"/>
    <property type="molecule type" value="Genomic_DNA"/>
</dbReference>
<keyword evidence="3" id="KW-1185">Reference proteome</keyword>
<dbReference type="PANTHER" id="PTHR31286:SF173">
    <property type="entry name" value="DUF4283 DOMAIN-CONTAINING PROTEIN"/>
    <property type="match status" value="1"/>
</dbReference>
<organism evidence="2 3">
    <name type="scientific">Hibiscus sabdariffa</name>
    <name type="common">roselle</name>
    <dbReference type="NCBI Taxonomy" id="183260"/>
    <lineage>
        <taxon>Eukaryota</taxon>
        <taxon>Viridiplantae</taxon>
        <taxon>Streptophyta</taxon>
        <taxon>Embryophyta</taxon>
        <taxon>Tracheophyta</taxon>
        <taxon>Spermatophyta</taxon>
        <taxon>Magnoliopsida</taxon>
        <taxon>eudicotyledons</taxon>
        <taxon>Gunneridae</taxon>
        <taxon>Pentapetalae</taxon>
        <taxon>rosids</taxon>
        <taxon>malvids</taxon>
        <taxon>Malvales</taxon>
        <taxon>Malvaceae</taxon>
        <taxon>Malvoideae</taxon>
        <taxon>Hibiscus</taxon>
    </lineage>
</organism>